<evidence type="ECO:0000313" key="1">
    <source>
        <dbReference type="EMBL" id="GII90178.1"/>
    </source>
</evidence>
<dbReference type="Proteomes" id="UP000606172">
    <property type="component" value="Unassembled WGS sequence"/>
</dbReference>
<dbReference type="AlphaFoldDB" id="A0A919RA72"/>
<dbReference type="Pfam" id="PF04402">
    <property type="entry name" value="SIMPL"/>
    <property type="match status" value="1"/>
</dbReference>
<dbReference type="Gene3D" id="3.30.110.170">
    <property type="entry name" value="Protein of unknown function (DUF541), domain 1"/>
    <property type="match status" value="1"/>
</dbReference>
<keyword evidence="2" id="KW-1185">Reference proteome</keyword>
<comment type="caution">
    <text evidence="1">The sequence shown here is derived from an EMBL/GenBank/DDBJ whole genome shotgun (WGS) entry which is preliminary data.</text>
</comment>
<dbReference type="EMBL" id="BOOW01000005">
    <property type="protein sequence ID" value="GII90178.1"/>
    <property type="molecule type" value="Genomic_DNA"/>
</dbReference>
<dbReference type="InterPro" id="IPR052022">
    <property type="entry name" value="26kDa_periplasmic_antigen"/>
</dbReference>
<dbReference type="RefSeq" id="WP_239128525.1">
    <property type="nucleotide sequence ID" value="NZ_BOOW01000005.1"/>
</dbReference>
<evidence type="ECO:0000313" key="2">
    <source>
        <dbReference type="Proteomes" id="UP000606172"/>
    </source>
</evidence>
<name>A0A919RA72_9ACTN</name>
<sequence>MIKMTRAVAAVAAALAGLSVCGPSVFGLSVLGGIAHADSPTPKVTMQNETPRVTVVGEGRVSAAPDIMRLNAGVEGRRPTAAEAFSAARAAAARLTKALLEQGIEAKDLQTNDLSLGPEFEVHSRISGYRATQGVQAVVRDVATADKVIEAVATVGEEVRLNGISFELSNRRDALTVARERAFEDASKKARQYARLAGRELGRVVTVSEETGGPSRPMLMSAEFASDKASVSAGRETVAVTARVVFELR</sequence>
<reference evidence="1" key="1">
    <citation type="submission" date="2021-01" db="EMBL/GenBank/DDBJ databases">
        <title>Whole genome shotgun sequence of Sinosporangium siamense NBRC 109515.</title>
        <authorList>
            <person name="Komaki H."/>
            <person name="Tamura T."/>
        </authorList>
    </citation>
    <scope>NUCLEOTIDE SEQUENCE</scope>
    <source>
        <strain evidence="1">NBRC 109515</strain>
    </source>
</reference>
<dbReference type="PANTHER" id="PTHR34387">
    <property type="entry name" value="SLR1258 PROTEIN"/>
    <property type="match status" value="1"/>
</dbReference>
<accession>A0A919RA72</accession>
<dbReference type="InterPro" id="IPR007497">
    <property type="entry name" value="SIMPL/DUF541"/>
</dbReference>
<dbReference type="GO" id="GO:0006974">
    <property type="term" value="P:DNA damage response"/>
    <property type="evidence" value="ECO:0007669"/>
    <property type="project" value="TreeGrafter"/>
</dbReference>
<proteinExistence type="predicted"/>
<evidence type="ECO:0008006" key="3">
    <source>
        <dbReference type="Google" id="ProtNLM"/>
    </source>
</evidence>
<protein>
    <recommendedName>
        <fullName evidence="3">DUF541 domain-containing protein</fullName>
    </recommendedName>
</protein>
<dbReference type="PANTHER" id="PTHR34387:SF1">
    <property type="entry name" value="PERIPLASMIC IMMUNOGENIC PROTEIN"/>
    <property type="match status" value="1"/>
</dbReference>
<organism evidence="1 2">
    <name type="scientific">Sinosporangium siamense</name>
    <dbReference type="NCBI Taxonomy" id="1367973"/>
    <lineage>
        <taxon>Bacteria</taxon>
        <taxon>Bacillati</taxon>
        <taxon>Actinomycetota</taxon>
        <taxon>Actinomycetes</taxon>
        <taxon>Streptosporangiales</taxon>
        <taxon>Streptosporangiaceae</taxon>
        <taxon>Sinosporangium</taxon>
    </lineage>
</organism>
<gene>
    <name evidence="1" type="ORF">Ssi02_04090</name>
</gene>
<dbReference type="Gene3D" id="3.30.70.2970">
    <property type="entry name" value="Protein of unknown function (DUF541), domain 2"/>
    <property type="match status" value="1"/>
</dbReference>